<gene>
    <name evidence="2" type="ORF">FIBSPDRAFT_756743</name>
</gene>
<dbReference type="STRING" id="436010.A0A166AB00"/>
<dbReference type="Pfam" id="PF04749">
    <property type="entry name" value="PLAC8"/>
    <property type="match status" value="1"/>
</dbReference>
<feature type="transmembrane region" description="Helical" evidence="1">
    <location>
        <begin position="12"/>
        <end position="34"/>
    </location>
</feature>
<dbReference type="AlphaFoldDB" id="A0A166AB00"/>
<evidence type="ECO:0000313" key="2">
    <source>
        <dbReference type="EMBL" id="KZP11425.1"/>
    </source>
</evidence>
<name>A0A166AB00_9AGAM</name>
<organism evidence="2 3">
    <name type="scientific">Athelia psychrophila</name>
    <dbReference type="NCBI Taxonomy" id="1759441"/>
    <lineage>
        <taxon>Eukaryota</taxon>
        <taxon>Fungi</taxon>
        <taxon>Dikarya</taxon>
        <taxon>Basidiomycota</taxon>
        <taxon>Agaricomycotina</taxon>
        <taxon>Agaricomycetes</taxon>
        <taxon>Agaricomycetidae</taxon>
        <taxon>Atheliales</taxon>
        <taxon>Atheliaceae</taxon>
        <taxon>Athelia</taxon>
    </lineage>
</organism>
<dbReference type="InterPro" id="IPR006461">
    <property type="entry name" value="PLAC_motif_containing"/>
</dbReference>
<evidence type="ECO:0000313" key="3">
    <source>
        <dbReference type="Proteomes" id="UP000076532"/>
    </source>
</evidence>
<reference evidence="2 3" key="1">
    <citation type="journal article" date="2016" name="Mol. Biol. Evol.">
        <title>Comparative Genomics of Early-Diverging Mushroom-Forming Fungi Provides Insights into the Origins of Lignocellulose Decay Capabilities.</title>
        <authorList>
            <person name="Nagy L.G."/>
            <person name="Riley R."/>
            <person name="Tritt A."/>
            <person name="Adam C."/>
            <person name="Daum C."/>
            <person name="Floudas D."/>
            <person name="Sun H."/>
            <person name="Yadav J.S."/>
            <person name="Pangilinan J."/>
            <person name="Larsson K.H."/>
            <person name="Matsuura K."/>
            <person name="Barry K."/>
            <person name="Labutti K."/>
            <person name="Kuo R."/>
            <person name="Ohm R.A."/>
            <person name="Bhattacharya S.S."/>
            <person name="Shirouzu T."/>
            <person name="Yoshinaga Y."/>
            <person name="Martin F.M."/>
            <person name="Grigoriev I.V."/>
            <person name="Hibbett D.S."/>
        </authorList>
    </citation>
    <scope>NUCLEOTIDE SEQUENCE [LARGE SCALE GENOMIC DNA]</scope>
    <source>
        <strain evidence="2 3">CBS 109695</strain>
    </source>
</reference>
<keyword evidence="1" id="KW-0472">Membrane</keyword>
<dbReference type="EMBL" id="KV417663">
    <property type="protein sequence ID" value="KZP11425.1"/>
    <property type="molecule type" value="Genomic_DNA"/>
</dbReference>
<keyword evidence="3" id="KW-1185">Reference proteome</keyword>
<dbReference type="NCBIfam" id="TIGR01571">
    <property type="entry name" value="A_thal_Cys_rich"/>
    <property type="match status" value="1"/>
</dbReference>
<sequence>MFALPERDWTHGLMACFADCGTCCLATWCPCFVFGQISKRRKYLEKNGLPDPEYGGTGCGMDCCNFHGGQPCMLSWICQMGGRSHVRKRYNIRGTGCGDCVTSCCCYPCGLTQESRELDAEETALAGGRR</sequence>
<dbReference type="PANTHER" id="PTHR15907">
    <property type="entry name" value="DUF614 FAMILY PROTEIN-RELATED"/>
    <property type="match status" value="1"/>
</dbReference>
<keyword evidence="1" id="KW-1133">Transmembrane helix</keyword>
<protein>
    <submittedName>
        <fullName evidence="2">PLAC8-domain-containing protein</fullName>
    </submittedName>
</protein>
<dbReference type="Proteomes" id="UP000076532">
    <property type="component" value="Unassembled WGS sequence"/>
</dbReference>
<keyword evidence="1" id="KW-0812">Transmembrane</keyword>
<accession>A0A166AB00</accession>
<proteinExistence type="predicted"/>
<dbReference type="OrthoDB" id="1045822at2759"/>
<evidence type="ECO:0000256" key="1">
    <source>
        <dbReference type="SAM" id="Phobius"/>
    </source>
</evidence>